<sequence length="90" mass="10490">MPAYVPRRRRSAHPRARPPRIRPNVYQLAHTSHPPIHATRTPIDDDEKLLKALAGSRKRMDEREKRLQAAREKRLAEHQAGNSSKRQKTK</sequence>
<dbReference type="EMBL" id="JARJCM010000008">
    <property type="protein sequence ID" value="KAJ7044198.1"/>
    <property type="molecule type" value="Genomic_DNA"/>
</dbReference>
<feature type="region of interest" description="Disordered" evidence="1">
    <location>
        <begin position="1"/>
        <end position="23"/>
    </location>
</feature>
<feature type="compositionally biased region" description="Basic and acidic residues" evidence="1">
    <location>
        <begin position="58"/>
        <end position="77"/>
    </location>
</feature>
<gene>
    <name evidence="2" type="ORF">C8F04DRAFT_1250796</name>
</gene>
<protein>
    <submittedName>
        <fullName evidence="2">Uncharacterized protein</fullName>
    </submittedName>
</protein>
<accession>A0AAD6X9J9</accession>
<feature type="compositionally biased region" description="Basic residues" evidence="1">
    <location>
        <begin position="1"/>
        <end position="20"/>
    </location>
</feature>
<feature type="region of interest" description="Disordered" evidence="1">
    <location>
        <begin position="54"/>
        <end position="90"/>
    </location>
</feature>
<name>A0AAD6X9J9_9AGAR</name>
<reference evidence="2" key="1">
    <citation type="submission" date="2023-03" db="EMBL/GenBank/DDBJ databases">
        <title>Massive genome expansion in bonnet fungi (Mycena s.s.) driven by repeated elements and novel gene families across ecological guilds.</title>
        <authorList>
            <consortium name="Lawrence Berkeley National Laboratory"/>
            <person name="Harder C.B."/>
            <person name="Miyauchi S."/>
            <person name="Viragh M."/>
            <person name="Kuo A."/>
            <person name="Thoen E."/>
            <person name="Andreopoulos B."/>
            <person name="Lu D."/>
            <person name="Skrede I."/>
            <person name="Drula E."/>
            <person name="Henrissat B."/>
            <person name="Morin E."/>
            <person name="Kohler A."/>
            <person name="Barry K."/>
            <person name="LaButti K."/>
            <person name="Morin E."/>
            <person name="Salamov A."/>
            <person name="Lipzen A."/>
            <person name="Mereny Z."/>
            <person name="Hegedus B."/>
            <person name="Baldrian P."/>
            <person name="Stursova M."/>
            <person name="Weitz H."/>
            <person name="Taylor A."/>
            <person name="Grigoriev I.V."/>
            <person name="Nagy L.G."/>
            <person name="Martin F."/>
            <person name="Kauserud H."/>
        </authorList>
    </citation>
    <scope>NUCLEOTIDE SEQUENCE</scope>
    <source>
        <strain evidence="2">CBHHK200</strain>
    </source>
</reference>
<comment type="caution">
    <text evidence="2">The sequence shown here is derived from an EMBL/GenBank/DDBJ whole genome shotgun (WGS) entry which is preliminary data.</text>
</comment>
<dbReference type="AlphaFoldDB" id="A0AAD6X9J9"/>
<organism evidence="2 3">
    <name type="scientific">Mycena alexandri</name>
    <dbReference type="NCBI Taxonomy" id="1745969"/>
    <lineage>
        <taxon>Eukaryota</taxon>
        <taxon>Fungi</taxon>
        <taxon>Dikarya</taxon>
        <taxon>Basidiomycota</taxon>
        <taxon>Agaricomycotina</taxon>
        <taxon>Agaricomycetes</taxon>
        <taxon>Agaricomycetidae</taxon>
        <taxon>Agaricales</taxon>
        <taxon>Marasmiineae</taxon>
        <taxon>Mycenaceae</taxon>
        <taxon>Mycena</taxon>
    </lineage>
</organism>
<proteinExistence type="predicted"/>
<dbReference type="Proteomes" id="UP001218188">
    <property type="component" value="Unassembled WGS sequence"/>
</dbReference>
<evidence type="ECO:0000256" key="1">
    <source>
        <dbReference type="SAM" id="MobiDB-lite"/>
    </source>
</evidence>
<evidence type="ECO:0000313" key="2">
    <source>
        <dbReference type="EMBL" id="KAJ7044198.1"/>
    </source>
</evidence>
<evidence type="ECO:0000313" key="3">
    <source>
        <dbReference type="Proteomes" id="UP001218188"/>
    </source>
</evidence>
<keyword evidence="3" id="KW-1185">Reference proteome</keyword>